<dbReference type="SMART" id="SM00267">
    <property type="entry name" value="GGDEF"/>
    <property type="match status" value="1"/>
</dbReference>
<dbReference type="GO" id="GO:0071111">
    <property type="term" value="F:cyclic-guanylate-specific phosphodiesterase activity"/>
    <property type="evidence" value="ECO:0007669"/>
    <property type="project" value="InterPro"/>
</dbReference>
<dbReference type="PANTHER" id="PTHR33121">
    <property type="entry name" value="CYCLIC DI-GMP PHOSPHODIESTERASE PDEF"/>
    <property type="match status" value="1"/>
</dbReference>
<organism evidence="4 5">
    <name type="scientific">Amphritea balenae</name>
    <dbReference type="NCBI Taxonomy" id="452629"/>
    <lineage>
        <taxon>Bacteria</taxon>
        <taxon>Pseudomonadati</taxon>
        <taxon>Pseudomonadota</taxon>
        <taxon>Gammaproteobacteria</taxon>
        <taxon>Oceanospirillales</taxon>
        <taxon>Oceanospirillaceae</taxon>
        <taxon>Amphritea</taxon>
    </lineage>
</organism>
<feature type="coiled-coil region" evidence="1">
    <location>
        <begin position="131"/>
        <end position="165"/>
    </location>
</feature>
<dbReference type="InterPro" id="IPR001633">
    <property type="entry name" value="EAL_dom"/>
</dbReference>
<keyword evidence="1" id="KW-0175">Coiled coil</keyword>
<dbReference type="PROSITE" id="PS50883">
    <property type="entry name" value="EAL"/>
    <property type="match status" value="1"/>
</dbReference>
<evidence type="ECO:0000259" key="2">
    <source>
        <dbReference type="PROSITE" id="PS50883"/>
    </source>
</evidence>
<evidence type="ECO:0000313" key="4">
    <source>
        <dbReference type="EMBL" id="RRC99623.1"/>
    </source>
</evidence>
<dbReference type="CDD" id="cd00130">
    <property type="entry name" value="PAS"/>
    <property type="match status" value="1"/>
</dbReference>
<dbReference type="PANTHER" id="PTHR33121:SF23">
    <property type="entry name" value="CYCLIC DI-GMP PHOSPHODIESTERASE PDEB"/>
    <property type="match status" value="1"/>
</dbReference>
<dbReference type="SUPFAM" id="SSF55785">
    <property type="entry name" value="PYP-like sensor domain (PAS domain)"/>
    <property type="match status" value="1"/>
</dbReference>
<dbReference type="Gene3D" id="3.20.20.450">
    <property type="entry name" value="EAL domain"/>
    <property type="match status" value="1"/>
</dbReference>
<dbReference type="InterPro" id="IPR000160">
    <property type="entry name" value="GGDEF_dom"/>
</dbReference>
<dbReference type="AlphaFoldDB" id="A0A3P1SR44"/>
<dbReference type="Pfam" id="PF00563">
    <property type="entry name" value="EAL"/>
    <property type="match status" value="1"/>
</dbReference>
<proteinExistence type="predicted"/>
<dbReference type="CDD" id="cd01949">
    <property type="entry name" value="GGDEF"/>
    <property type="match status" value="1"/>
</dbReference>
<dbReference type="InterPro" id="IPR050706">
    <property type="entry name" value="Cyclic-di-GMP_PDE-like"/>
</dbReference>
<dbReference type="Pfam" id="PF13426">
    <property type="entry name" value="PAS_9"/>
    <property type="match status" value="1"/>
</dbReference>
<dbReference type="CDD" id="cd01948">
    <property type="entry name" value="EAL"/>
    <property type="match status" value="1"/>
</dbReference>
<dbReference type="Gene3D" id="3.30.450.20">
    <property type="entry name" value="PAS domain"/>
    <property type="match status" value="1"/>
</dbReference>
<protein>
    <submittedName>
        <fullName evidence="4">EAL domain-containing protein</fullName>
    </submittedName>
</protein>
<dbReference type="Gene3D" id="3.30.70.270">
    <property type="match status" value="1"/>
</dbReference>
<dbReference type="NCBIfam" id="TIGR00254">
    <property type="entry name" value="GGDEF"/>
    <property type="match status" value="1"/>
</dbReference>
<dbReference type="InterPro" id="IPR000014">
    <property type="entry name" value="PAS"/>
</dbReference>
<keyword evidence="5" id="KW-1185">Reference proteome</keyword>
<sequence>MSGQVKTGNPDALLKRIISEKRQRLRKNVHILFLGLSAEEADPIITLLRGARLAPRGKQVQSADEFSAALSERAWDLILSPQVEGKFTAKEAIQILQRQNRDIPVIQLVPKSTNQSLLQGLKAKMAAVISLDEQELLLIQIRQQLEHLENRRRLKAVEVQQTETEKLCKQLSDLSVLPILYLNSDLHPVYTNQAFADLFGLEDKQNLHGQSLDKFVAMKHREQLITALHSSLDKSIDPVQLELSGRRVDGTNFMASFSIQPARYQHQNCIQVIIEPDSKANEDSFANLDPITRLYDKDYLLNSLEKAVHKALPGGADCNLLYIKFDNYANLLSELGSKGTDIVLADIAELLHAKINRAHICARIGDGIFAVLFHDPNTSKAIKLAELLCKAISQQQIDVTGITIQTTCSIGISTINDNAPHYLEILDQARHAAESISSKEGSGNGAKLYELVHQAELEEDNSAIKLIEDALANDQFHLLFQPIVGLTSANGLGNYEVFLRLSDNESTEGVSPNVFLTTLDHAETSINLDKWVIQNSFTKIAEQLKEQKRNRIYINLTARFFQSPDTLKWLSEQLKQYRIPADLIVFQLSESDLTTALPQAERFALGISKLGCRLCIKHFGISPNSLALRKKLKPTLIKLDGSYIQDLDNLNNADKGFAKMIAELKTAKITTIAPLVEDTKLMGKLWKFGIDYVQGYYLQPPGPEMSYDFFE</sequence>
<dbReference type="SMART" id="SM00052">
    <property type="entry name" value="EAL"/>
    <property type="match status" value="1"/>
</dbReference>
<comment type="caution">
    <text evidence="4">The sequence shown here is derived from an EMBL/GenBank/DDBJ whole genome shotgun (WGS) entry which is preliminary data.</text>
</comment>
<accession>A0A3P1SR44</accession>
<dbReference type="InterPro" id="IPR035919">
    <property type="entry name" value="EAL_sf"/>
</dbReference>
<dbReference type="PROSITE" id="PS50887">
    <property type="entry name" value="GGDEF"/>
    <property type="match status" value="1"/>
</dbReference>
<dbReference type="Pfam" id="PF00990">
    <property type="entry name" value="GGDEF"/>
    <property type="match status" value="1"/>
</dbReference>
<feature type="domain" description="GGDEF" evidence="3">
    <location>
        <begin position="316"/>
        <end position="451"/>
    </location>
</feature>
<evidence type="ECO:0000259" key="3">
    <source>
        <dbReference type="PROSITE" id="PS50887"/>
    </source>
</evidence>
<reference evidence="4 5" key="1">
    <citation type="submission" date="2018-11" db="EMBL/GenBank/DDBJ databases">
        <title>The draft genome sequence of Amphritea balenae JAMM 1525T.</title>
        <authorList>
            <person name="Fang Z."/>
            <person name="Zhang Y."/>
            <person name="Han X."/>
        </authorList>
    </citation>
    <scope>NUCLEOTIDE SEQUENCE [LARGE SCALE GENOMIC DNA]</scope>
    <source>
        <strain evidence="4 5">JAMM 1525</strain>
    </source>
</reference>
<evidence type="ECO:0000256" key="1">
    <source>
        <dbReference type="SAM" id="Coils"/>
    </source>
</evidence>
<evidence type="ECO:0000313" key="5">
    <source>
        <dbReference type="Proteomes" id="UP000267535"/>
    </source>
</evidence>
<dbReference type="Proteomes" id="UP000267535">
    <property type="component" value="Unassembled WGS sequence"/>
</dbReference>
<dbReference type="NCBIfam" id="TIGR00229">
    <property type="entry name" value="sensory_box"/>
    <property type="match status" value="1"/>
</dbReference>
<dbReference type="InterPro" id="IPR043128">
    <property type="entry name" value="Rev_trsase/Diguanyl_cyclase"/>
</dbReference>
<dbReference type="RefSeq" id="WP_124925813.1">
    <property type="nucleotide sequence ID" value="NZ_BMOH01000006.1"/>
</dbReference>
<dbReference type="SUPFAM" id="SSF141868">
    <property type="entry name" value="EAL domain-like"/>
    <property type="match status" value="1"/>
</dbReference>
<gene>
    <name evidence="4" type="ORF">EHS89_08955</name>
</gene>
<dbReference type="OrthoDB" id="7052318at2"/>
<dbReference type="EMBL" id="RQXV01000004">
    <property type="protein sequence ID" value="RRC99623.1"/>
    <property type="molecule type" value="Genomic_DNA"/>
</dbReference>
<dbReference type="SUPFAM" id="SSF55073">
    <property type="entry name" value="Nucleotide cyclase"/>
    <property type="match status" value="1"/>
</dbReference>
<feature type="domain" description="EAL" evidence="2">
    <location>
        <begin position="460"/>
        <end position="711"/>
    </location>
</feature>
<name>A0A3P1SR44_9GAMM</name>
<dbReference type="InterPro" id="IPR029787">
    <property type="entry name" value="Nucleotide_cyclase"/>
</dbReference>
<dbReference type="InterPro" id="IPR035965">
    <property type="entry name" value="PAS-like_dom_sf"/>
</dbReference>